<dbReference type="AlphaFoldDB" id="A0A0L9T3P8"/>
<reference evidence="4" key="1">
    <citation type="journal article" date="2015" name="Proc. Natl. Acad. Sci. U.S.A.">
        <title>Genome sequencing of adzuki bean (Vigna angularis) provides insight into high starch and low fat accumulation and domestication.</title>
        <authorList>
            <person name="Yang K."/>
            <person name="Tian Z."/>
            <person name="Chen C."/>
            <person name="Luo L."/>
            <person name="Zhao B."/>
            <person name="Wang Z."/>
            <person name="Yu L."/>
            <person name="Li Y."/>
            <person name="Sun Y."/>
            <person name="Li W."/>
            <person name="Chen Y."/>
            <person name="Li Y."/>
            <person name="Zhang Y."/>
            <person name="Ai D."/>
            <person name="Zhao J."/>
            <person name="Shang C."/>
            <person name="Ma Y."/>
            <person name="Wu B."/>
            <person name="Wang M."/>
            <person name="Gao L."/>
            <person name="Sun D."/>
            <person name="Zhang P."/>
            <person name="Guo F."/>
            <person name="Wang W."/>
            <person name="Li Y."/>
            <person name="Wang J."/>
            <person name="Varshney R.K."/>
            <person name="Wang J."/>
            <person name="Ling H.Q."/>
            <person name="Wan P."/>
        </authorList>
    </citation>
    <scope>NUCLEOTIDE SEQUENCE</scope>
    <source>
        <strain evidence="4">cv. Jingnong 6</strain>
    </source>
</reference>
<feature type="region of interest" description="Disordered" evidence="1">
    <location>
        <begin position="77"/>
        <end position="102"/>
    </location>
</feature>
<proteinExistence type="predicted"/>
<gene>
    <name evidence="3" type="ORF">LR48_Vigan62s001200</name>
</gene>
<evidence type="ECO:0000313" key="4">
    <source>
        <dbReference type="Proteomes" id="UP000053144"/>
    </source>
</evidence>
<feature type="region of interest" description="Disordered" evidence="1">
    <location>
        <begin position="1"/>
        <end position="26"/>
    </location>
</feature>
<feature type="compositionally biased region" description="Basic and acidic residues" evidence="1">
    <location>
        <begin position="1"/>
        <end position="15"/>
    </location>
</feature>
<dbReference type="Proteomes" id="UP000053144">
    <property type="component" value="Unassembled WGS sequence"/>
</dbReference>
<protein>
    <recommendedName>
        <fullName evidence="2">Putative plant transposon protein domain-containing protein</fullName>
    </recommendedName>
</protein>
<evidence type="ECO:0000259" key="2">
    <source>
        <dbReference type="Pfam" id="PF20167"/>
    </source>
</evidence>
<name>A0A0L9T3P8_PHAAN</name>
<sequence>MASEKNSKSAKEEKPQVPLNVSLPLSGTQEHPLVSLRGESAAKGRIDYALVPLSGSLPLSGGLLVLGPLFYMVPPKTTQEKKRKTTRGSSSRSQPADAQEENTVLNYDQDRFVLEAASDRFNQNMMGRALLLERRVKLRPKFYANSWEPDHSQSRPRVSKVRSNLVRFDRRSLNKMLHTLTFQQCPLGTFMSSHPDHDLIVATLFLPGYGYQLGISGTPVRILRKHLNSLATIWSTFSFTNISPNSHTSDINLECSYMVYGIITSIDIDVVAYISQEMALIANVDSCKLGFPALVTTLCKTSGVVGVFDITLKLQPALNKKFFDRNYTNRAELSAVHAPPPVPPPRRNTRAARPPSALLVPSADMFTDYMR</sequence>
<accession>A0A0L9T3P8</accession>
<evidence type="ECO:0000256" key="1">
    <source>
        <dbReference type="SAM" id="MobiDB-lite"/>
    </source>
</evidence>
<dbReference type="InterPro" id="IPR046796">
    <property type="entry name" value="Transposase_32_dom"/>
</dbReference>
<dbReference type="EMBL" id="KQ258258">
    <property type="protein sequence ID" value="KOM25235.1"/>
    <property type="molecule type" value="Genomic_DNA"/>
</dbReference>
<dbReference type="Pfam" id="PF20167">
    <property type="entry name" value="Transposase_32"/>
    <property type="match status" value="1"/>
</dbReference>
<feature type="domain" description="Putative plant transposon protein" evidence="2">
    <location>
        <begin position="141"/>
        <end position="304"/>
    </location>
</feature>
<dbReference type="Gramene" id="KOM25235">
    <property type="protein sequence ID" value="KOM25235"/>
    <property type="gene ID" value="LR48_Vigan62s001200"/>
</dbReference>
<evidence type="ECO:0000313" key="3">
    <source>
        <dbReference type="EMBL" id="KOM25235.1"/>
    </source>
</evidence>
<feature type="region of interest" description="Disordered" evidence="1">
    <location>
        <begin position="334"/>
        <end position="353"/>
    </location>
</feature>
<organism evidence="3 4">
    <name type="scientific">Phaseolus angularis</name>
    <name type="common">Azuki bean</name>
    <name type="synonym">Vigna angularis</name>
    <dbReference type="NCBI Taxonomy" id="3914"/>
    <lineage>
        <taxon>Eukaryota</taxon>
        <taxon>Viridiplantae</taxon>
        <taxon>Streptophyta</taxon>
        <taxon>Embryophyta</taxon>
        <taxon>Tracheophyta</taxon>
        <taxon>Spermatophyta</taxon>
        <taxon>Magnoliopsida</taxon>
        <taxon>eudicotyledons</taxon>
        <taxon>Gunneridae</taxon>
        <taxon>Pentapetalae</taxon>
        <taxon>rosids</taxon>
        <taxon>fabids</taxon>
        <taxon>Fabales</taxon>
        <taxon>Fabaceae</taxon>
        <taxon>Papilionoideae</taxon>
        <taxon>50 kb inversion clade</taxon>
        <taxon>NPAAA clade</taxon>
        <taxon>indigoferoid/millettioid clade</taxon>
        <taxon>Phaseoleae</taxon>
        <taxon>Vigna</taxon>
    </lineage>
</organism>